<dbReference type="Pfam" id="PF07687">
    <property type="entry name" value="M20_dimer"/>
    <property type="match status" value="1"/>
</dbReference>
<evidence type="ECO:0000259" key="3">
    <source>
        <dbReference type="Pfam" id="PF07687"/>
    </source>
</evidence>
<sequence length="438" mass="46595">MRTDNIIVPIPVGNEPCCAACGNTIPTGTTALRRDKTFNPEARETIKTSIEAASADLKEISLFLHANPELKWEEFKAHEKITTFLTKEGFKVESIEGMPTAFRAAFTQGTGGRTFGLNSEYDALAEIGHGCGHNLIAISGIAALLGLRAAMQKHNIPGTVVLLGTPAEEGGVGKQLLLDKGAYSDMDACMMLHPGPGPSPKGHIGPSLASIGVQIEYFGKAAHAAMAPWAGVSALEAAILAHNSIAALRQQMRPEVRVHGVITQGGGYASNIIPAYAELTYSVRGISTAALEETWVGVKKCFENAALTTGCTVKINRGLVHDDLRNSKPMCEEYAATMEEMFGIPVTYGFDQAASWGASTDFGNVSYVLPGCHPMIGMPTPPGCVNHTVDFTTIVGQDEAHVQTFKASTAMACVGLRFLADTAYAKQVAQYFKEDMGK</sequence>
<keyword evidence="5" id="KW-1185">Reference proteome</keyword>
<evidence type="ECO:0000313" key="5">
    <source>
        <dbReference type="Proteomes" id="UP000193986"/>
    </source>
</evidence>
<dbReference type="PANTHER" id="PTHR30575">
    <property type="entry name" value="PEPTIDASE M20"/>
    <property type="match status" value="1"/>
</dbReference>
<evidence type="ECO:0000313" key="4">
    <source>
        <dbReference type="EMBL" id="ORY24564.1"/>
    </source>
</evidence>
<proteinExistence type="inferred from homology"/>
<dbReference type="SUPFAM" id="SSF55031">
    <property type="entry name" value="Bacterial exopeptidase dimerisation domain"/>
    <property type="match status" value="1"/>
</dbReference>
<dbReference type="PIRSF" id="PIRSF037226">
    <property type="entry name" value="Amidohydrolase_ACY1L2_prd"/>
    <property type="match status" value="1"/>
</dbReference>
<dbReference type="InterPro" id="IPR017144">
    <property type="entry name" value="Xaa-Arg_dipeptidase"/>
</dbReference>
<evidence type="ECO:0000256" key="1">
    <source>
        <dbReference type="ARBA" id="ARBA00006247"/>
    </source>
</evidence>
<dbReference type="Gene3D" id="3.40.630.10">
    <property type="entry name" value="Zn peptidases"/>
    <property type="match status" value="1"/>
</dbReference>
<name>A0A1Y2AQ07_9TREE</name>
<dbReference type="InterPro" id="IPR002933">
    <property type="entry name" value="Peptidase_M20"/>
</dbReference>
<dbReference type="InterPro" id="IPR017439">
    <property type="entry name" value="Amidohydrolase"/>
</dbReference>
<dbReference type="SUPFAM" id="SSF53187">
    <property type="entry name" value="Zn-dependent exopeptidases"/>
    <property type="match status" value="1"/>
</dbReference>
<feature type="domain" description="Peptidase M20 dimerisation" evidence="3">
    <location>
        <begin position="210"/>
        <end position="305"/>
    </location>
</feature>
<protein>
    <recommendedName>
        <fullName evidence="2">Peptidase M20 domain-containing protein 2</fullName>
    </recommendedName>
</protein>
<dbReference type="InParanoid" id="A0A1Y2AQ07"/>
<dbReference type="GO" id="GO:0016805">
    <property type="term" value="F:dipeptidase activity"/>
    <property type="evidence" value="ECO:0007669"/>
    <property type="project" value="InterPro"/>
</dbReference>
<dbReference type="FunFam" id="3.30.70.360:FF:000004">
    <property type="entry name" value="Peptidase M20 domain-containing protein 2"/>
    <property type="match status" value="1"/>
</dbReference>
<dbReference type="InterPro" id="IPR011650">
    <property type="entry name" value="Peptidase_M20_dimer"/>
</dbReference>
<dbReference type="OrthoDB" id="6119954at2759"/>
<dbReference type="InterPro" id="IPR036264">
    <property type="entry name" value="Bact_exopeptidase_dim_dom"/>
</dbReference>
<dbReference type="CDD" id="cd05672">
    <property type="entry name" value="M20_ACY1L2-like"/>
    <property type="match status" value="1"/>
</dbReference>
<dbReference type="Gene3D" id="3.30.70.360">
    <property type="match status" value="1"/>
</dbReference>
<reference evidence="4 5" key="1">
    <citation type="submission" date="2016-07" db="EMBL/GenBank/DDBJ databases">
        <title>Pervasive Adenine N6-methylation of Active Genes in Fungi.</title>
        <authorList>
            <consortium name="DOE Joint Genome Institute"/>
            <person name="Mondo S.J."/>
            <person name="Dannebaum R.O."/>
            <person name="Kuo R.C."/>
            <person name="Labutti K."/>
            <person name="Haridas S."/>
            <person name="Kuo A."/>
            <person name="Salamov A."/>
            <person name="Ahrendt S.R."/>
            <person name="Lipzen A."/>
            <person name="Sullivan W."/>
            <person name="Andreopoulos W.B."/>
            <person name="Clum A."/>
            <person name="Lindquist E."/>
            <person name="Daum C."/>
            <person name="Ramamoorthy G.K."/>
            <person name="Gryganskyi A."/>
            <person name="Culley D."/>
            <person name="Magnuson J.K."/>
            <person name="James T.Y."/>
            <person name="O'Malley M.A."/>
            <person name="Stajich J.E."/>
            <person name="Spatafora J.W."/>
            <person name="Visel A."/>
            <person name="Grigoriev I.V."/>
        </authorList>
    </citation>
    <scope>NUCLEOTIDE SEQUENCE [LARGE SCALE GENOMIC DNA]</scope>
    <source>
        <strain evidence="4 5">68-887.2</strain>
    </source>
</reference>
<organism evidence="4 5">
    <name type="scientific">Naematelia encephala</name>
    <dbReference type="NCBI Taxonomy" id="71784"/>
    <lineage>
        <taxon>Eukaryota</taxon>
        <taxon>Fungi</taxon>
        <taxon>Dikarya</taxon>
        <taxon>Basidiomycota</taxon>
        <taxon>Agaricomycotina</taxon>
        <taxon>Tremellomycetes</taxon>
        <taxon>Tremellales</taxon>
        <taxon>Naemateliaceae</taxon>
        <taxon>Naematelia</taxon>
    </lineage>
</organism>
<accession>A0A1Y2AQ07</accession>
<dbReference type="AlphaFoldDB" id="A0A1Y2AQ07"/>
<dbReference type="InterPro" id="IPR052030">
    <property type="entry name" value="Peptidase_M20/M20A_hydrolases"/>
</dbReference>
<comment type="caution">
    <text evidence="4">The sequence shown here is derived from an EMBL/GenBank/DDBJ whole genome shotgun (WGS) entry which is preliminary data.</text>
</comment>
<dbReference type="EMBL" id="MCFC01000066">
    <property type="protein sequence ID" value="ORY24564.1"/>
    <property type="molecule type" value="Genomic_DNA"/>
</dbReference>
<comment type="similarity">
    <text evidence="1 2">Belongs to the peptidase M20A family.</text>
</comment>
<dbReference type="Proteomes" id="UP000193986">
    <property type="component" value="Unassembled WGS sequence"/>
</dbReference>
<dbReference type="NCBIfam" id="TIGR01891">
    <property type="entry name" value="amidohydrolases"/>
    <property type="match status" value="1"/>
</dbReference>
<dbReference type="PANTHER" id="PTHR30575:SF0">
    <property type="entry name" value="XAA-ARG DIPEPTIDASE"/>
    <property type="match status" value="1"/>
</dbReference>
<evidence type="ECO:0000256" key="2">
    <source>
        <dbReference type="PIRNR" id="PIRNR037226"/>
    </source>
</evidence>
<gene>
    <name evidence="4" type="ORF">BCR39DRAFT_319392</name>
</gene>
<dbReference type="Pfam" id="PF01546">
    <property type="entry name" value="Peptidase_M20"/>
    <property type="match status" value="1"/>
</dbReference>